<dbReference type="InterPro" id="IPR010979">
    <property type="entry name" value="Ribosomal_uS13-like_H2TH"/>
</dbReference>
<dbReference type="SUPFAM" id="SSF46946">
    <property type="entry name" value="S13-like H2TH domain"/>
    <property type="match status" value="1"/>
</dbReference>
<dbReference type="AlphaFoldDB" id="I3D0D0"/>
<keyword evidence="3" id="KW-1185">Reference proteome</keyword>
<dbReference type="InterPro" id="IPR014721">
    <property type="entry name" value="Ribsml_uS5_D2-typ_fold_subgr"/>
</dbReference>
<organism evidence="2 3">
    <name type="scientific">Candidatus Nitrosopumilus salarius BD31</name>
    <dbReference type="NCBI Taxonomy" id="859350"/>
    <lineage>
        <taxon>Archaea</taxon>
        <taxon>Nitrososphaerota</taxon>
        <taxon>Nitrososphaeria</taxon>
        <taxon>Nitrosopumilales</taxon>
        <taxon>Nitrosopumilaceae</taxon>
        <taxon>Nitrosopumilus</taxon>
    </lineage>
</organism>
<dbReference type="Gene3D" id="3.30.230.10">
    <property type="match status" value="1"/>
</dbReference>
<proteinExistence type="predicted"/>
<gene>
    <name evidence="2" type="ORF">BD31_I2167</name>
</gene>
<dbReference type="EMBL" id="AEXL02000140">
    <property type="protein sequence ID" value="EIJ65173.1"/>
    <property type="molecule type" value="Genomic_DNA"/>
</dbReference>
<dbReference type="InterPro" id="IPR020568">
    <property type="entry name" value="Ribosomal_Su5_D2-typ_SF"/>
</dbReference>
<dbReference type="Proteomes" id="UP000003423">
    <property type="component" value="Unassembled WGS sequence"/>
</dbReference>
<dbReference type="GO" id="GO:0003677">
    <property type="term" value="F:DNA binding"/>
    <property type="evidence" value="ECO:0007669"/>
    <property type="project" value="InterPro"/>
</dbReference>
<dbReference type="GO" id="GO:0003918">
    <property type="term" value="F:DNA topoisomerase type II (double strand cut, ATP-hydrolyzing) activity"/>
    <property type="evidence" value="ECO:0007669"/>
    <property type="project" value="InterPro"/>
</dbReference>
<dbReference type="SUPFAM" id="SSF54211">
    <property type="entry name" value="Ribosomal protein S5 domain 2-like"/>
    <property type="match status" value="1"/>
</dbReference>
<dbReference type="PANTHER" id="PTHR48444">
    <property type="entry name" value="DNA TOPOISOMERASE 6 SUBUNIT B"/>
    <property type="match status" value="1"/>
</dbReference>
<dbReference type="PANTHER" id="PTHR48444:SF1">
    <property type="entry name" value="DNA TOPOISOMERASE 6 SUBUNIT B"/>
    <property type="match status" value="1"/>
</dbReference>
<evidence type="ECO:0000313" key="3">
    <source>
        <dbReference type="Proteomes" id="UP000003423"/>
    </source>
</evidence>
<reference evidence="2 3" key="1">
    <citation type="journal article" date="2012" name="J. Bacteriol.">
        <title>Genome sequence of "Candidatus Nitrosopumilus salaria" BD31, an ammonia-oxidizing archaeon from the San Francisco Bay estuary.</title>
        <authorList>
            <person name="Mosier A.C."/>
            <person name="Allen E.E."/>
            <person name="Kim M."/>
            <person name="Ferriera S."/>
            <person name="Francis C.A."/>
        </authorList>
    </citation>
    <scope>NUCLEOTIDE SEQUENCE [LARGE SCALE GENOMIC DNA]</scope>
    <source>
        <strain evidence="2 3">BD31</strain>
    </source>
</reference>
<dbReference type="GO" id="GO:0006265">
    <property type="term" value="P:DNA topological change"/>
    <property type="evidence" value="ECO:0007669"/>
    <property type="project" value="InterPro"/>
</dbReference>
<feature type="domain" description="DNA topoisomerase VI subunit B transducer" evidence="1">
    <location>
        <begin position="153"/>
        <end position="258"/>
    </location>
</feature>
<comment type="caution">
    <text evidence="2">The sequence shown here is derived from an EMBL/GenBank/DDBJ whole genome shotgun (WGS) entry which is preliminary data.</text>
</comment>
<protein>
    <submittedName>
        <fullName evidence="2">DNA topoisomerase VI, B subunit</fullName>
    </submittedName>
</protein>
<evidence type="ECO:0000313" key="2">
    <source>
        <dbReference type="EMBL" id="EIJ65173.1"/>
    </source>
</evidence>
<dbReference type="Gene3D" id="1.10.8.50">
    <property type="match status" value="1"/>
</dbReference>
<sequence length="258" mass="29249">VRKDLGLSMKSLSFTGIMDKAKKKWKTLPRQVRVVIALMSFLKMDFDKLMKIKIEDIDMPNKKLFYWDFGDSQSKSIDMDPESPYFKQLTNTVQGEPLTTFLTKRFQRIGPTTALKFAEFAGFKPEKRMGTMTNQELVNLSDSLQKYDDFLAPDPSCLAPLGEAPLEKGIKKFFNPDFTAVVQRPASAYSGFPFIIEMGIAYGGDIKTGGPHVYRYANRIPLLYDEGSDVVLKVVNDTDWGRYKVKGDPPFIIVSHIC</sequence>
<accession>I3D0D0</accession>
<evidence type="ECO:0000259" key="1">
    <source>
        <dbReference type="Pfam" id="PF09239"/>
    </source>
</evidence>
<dbReference type="Pfam" id="PF09239">
    <property type="entry name" value="Topo-VIb_trans"/>
    <property type="match status" value="1"/>
</dbReference>
<feature type="non-terminal residue" evidence="2">
    <location>
        <position position="1"/>
    </location>
</feature>
<feature type="non-terminal residue" evidence="2">
    <location>
        <position position="258"/>
    </location>
</feature>
<name>I3D0D0_9ARCH</name>
<dbReference type="InterPro" id="IPR015320">
    <property type="entry name" value="TopoVI_B_transducer"/>
</dbReference>